<comment type="subcellular location">
    <subcellularLocation>
        <location evidence="1">Endomembrane system</location>
        <topology evidence="1">Multi-pass membrane protein</topology>
    </subcellularLocation>
</comment>
<sequence>MWLATLLTLLIRWAVVEGHPHYDSMGKYQNIAYISDVGAQRLKPLFIGACTVTSVFFTLSFMSERWLRHTGQLARNKGKWDKGFAITSIVFSMFGGLGLILLSIFDTLRFPMLHNGCLFLFMGGYILSAVFVCAEYQRLGIYYRQHTILAASFWTKLAFIFVEFSLAITFIVTGKQEKKKNIAAVMEWVIGYIFTFYVFSFIIDLLPSIRTRNHIPQGKRISETNLIHAMQQTSQPQVDVHYEQPLTTDSMGDRGNADHRYIINKHAANGGVTEPSAIAETGGYVPSGQLHDPRTER</sequence>
<evidence type="ECO:0000256" key="4">
    <source>
        <dbReference type="ARBA" id="ARBA00023136"/>
    </source>
</evidence>
<feature type="signal peptide" evidence="7">
    <location>
        <begin position="1"/>
        <end position="18"/>
    </location>
</feature>
<feature type="transmembrane region" description="Helical" evidence="6">
    <location>
        <begin position="83"/>
        <end position="105"/>
    </location>
</feature>
<keyword evidence="4 6" id="KW-0472">Membrane</keyword>
<evidence type="ECO:0000313" key="10">
    <source>
        <dbReference type="Proteomes" id="UP000001628"/>
    </source>
</evidence>
<dbReference type="GO" id="GO:0005886">
    <property type="term" value="C:plasma membrane"/>
    <property type="evidence" value="ECO:0007669"/>
    <property type="project" value="TreeGrafter"/>
</dbReference>
<dbReference type="Proteomes" id="UP000001628">
    <property type="component" value="Unassembled WGS sequence"/>
</dbReference>
<feature type="transmembrane region" description="Helical" evidence="6">
    <location>
        <begin position="117"/>
        <end position="136"/>
    </location>
</feature>
<reference evidence="9 10" key="1">
    <citation type="journal article" date="2011" name="PLoS Genet.">
        <title>Comparative genomic analysis of human fungal pathogens causing paracoccidioidomycosis.</title>
        <authorList>
            <person name="Desjardins C.A."/>
            <person name="Champion M.D."/>
            <person name="Holder J.W."/>
            <person name="Muszewska A."/>
            <person name="Goldberg J."/>
            <person name="Bailao A.M."/>
            <person name="Brigido M.M."/>
            <person name="Ferreira M.E."/>
            <person name="Garcia A.M."/>
            <person name="Grynberg M."/>
            <person name="Gujja S."/>
            <person name="Heiman D.I."/>
            <person name="Henn M.R."/>
            <person name="Kodira C.D."/>
            <person name="Leon-Narvaez H."/>
            <person name="Longo L.V."/>
            <person name="Ma L.J."/>
            <person name="Malavazi I."/>
            <person name="Matsuo A.L."/>
            <person name="Morais F.V."/>
            <person name="Pereira M."/>
            <person name="Rodriguez-Brito S."/>
            <person name="Sakthikumar S."/>
            <person name="Salem-Izacc S.M."/>
            <person name="Sykes S.M."/>
            <person name="Teixeira M.M."/>
            <person name="Vallejo M.C."/>
            <person name="Walter M.E."/>
            <person name="Yandava C."/>
            <person name="Young S."/>
            <person name="Zeng Q."/>
            <person name="Zucker J."/>
            <person name="Felipe M.S."/>
            <person name="Goldman G.H."/>
            <person name="Haas B.J."/>
            <person name="McEwen J.G."/>
            <person name="Nino-Vega G."/>
            <person name="Puccia R."/>
            <person name="San-Blas G."/>
            <person name="Soares C.M."/>
            <person name="Birren B.W."/>
            <person name="Cuomo C.A."/>
        </authorList>
    </citation>
    <scope>NUCLEOTIDE SEQUENCE [LARGE SCALE GENOMIC DNA]</scope>
    <source>
        <strain evidence="9 10">Pb18</strain>
    </source>
</reference>
<protein>
    <recommendedName>
        <fullName evidence="8">CWH43-like N-terminal domain-containing protein</fullName>
    </recommendedName>
</protein>
<dbReference type="GeneID" id="22583140"/>
<dbReference type="InterPro" id="IPR050911">
    <property type="entry name" value="DRAM/TMEM150_Autophagy_Mod"/>
</dbReference>
<evidence type="ECO:0000256" key="2">
    <source>
        <dbReference type="ARBA" id="ARBA00022692"/>
    </source>
</evidence>
<feature type="region of interest" description="Disordered" evidence="5">
    <location>
        <begin position="274"/>
        <end position="297"/>
    </location>
</feature>
<dbReference type="InParanoid" id="C1G9I5"/>
<gene>
    <name evidence="9" type="ORF">PADG_03921</name>
</gene>
<accession>C1G9I5</accession>
<feature type="transmembrane region" description="Helical" evidence="6">
    <location>
        <begin position="148"/>
        <end position="173"/>
    </location>
</feature>
<name>C1G9I5_PARBD</name>
<dbReference type="STRING" id="502780.C1G9I5"/>
<keyword evidence="2 6" id="KW-0812">Transmembrane</keyword>
<feature type="chain" id="PRO_5002909717" description="CWH43-like N-terminal domain-containing protein" evidence="7">
    <location>
        <begin position="19"/>
        <end position="297"/>
    </location>
</feature>
<evidence type="ECO:0000256" key="6">
    <source>
        <dbReference type="SAM" id="Phobius"/>
    </source>
</evidence>
<evidence type="ECO:0000313" key="9">
    <source>
        <dbReference type="EMBL" id="EEH47837.2"/>
    </source>
</evidence>
<feature type="transmembrane region" description="Helical" evidence="6">
    <location>
        <begin position="185"/>
        <end position="206"/>
    </location>
</feature>
<feature type="domain" description="CWH43-like N-terminal" evidence="8">
    <location>
        <begin position="1"/>
        <end position="206"/>
    </location>
</feature>
<dbReference type="GO" id="GO:0012505">
    <property type="term" value="C:endomembrane system"/>
    <property type="evidence" value="ECO:0007669"/>
    <property type="project" value="UniProtKB-SubCell"/>
</dbReference>
<keyword evidence="3 6" id="KW-1133">Transmembrane helix</keyword>
<evidence type="ECO:0000256" key="3">
    <source>
        <dbReference type="ARBA" id="ARBA00022989"/>
    </source>
</evidence>
<dbReference type="eggNOG" id="ENOG502RZQS">
    <property type="taxonomic scope" value="Eukaryota"/>
</dbReference>
<dbReference type="KEGG" id="pbn:PADG_03921"/>
<proteinExistence type="predicted"/>
<feature type="transmembrane region" description="Helical" evidence="6">
    <location>
        <begin position="42"/>
        <end position="62"/>
    </location>
</feature>
<organism evidence="9 10">
    <name type="scientific">Paracoccidioides brasiliensis (strain Pb18)</name>
    <dbReference type="NCBI Taxonomy" id="502780"/>
    <lineage>
        <taxon>Eukaryota</taxon>
        <taxon>Fungi</taxon>
        <taxon>Dikarya</taxon>
        <taxon>Ascomycota</taxon>
        <taxon>Pezizomycotina</taxon>
        <taxon>Eurotiomycetes</taxon>
        <taxon>Eurotiomycetidae</taxon>
        <taxon>Onygenales</taxon>
        <taxon>Ajellomycetaceae</taxon>
        <taxon>Paracoccidioides</taxon>
    </lineage>
</organism>
<evidence type="ECO:0000256" key="7">
    <source>
        <dbReference type="SAM" id="SignalP"/>
    </source>
</evidence>
<dbReference type="InterPro" id="IPR019402">
    <property type="entry name" value="CWH43_N"/>
</dbReference>
<evidence type="ECO:0000256" key="5">
    <source>
        <dbReference type="SAM" id="MobiDB-lite"/>
    </source>
</evidence>
<dbReference type="OMA" id="YRSQHRI"/>
<evidence type="ECO:0000256" key="1">
    <source>
        <dbReference type="ARBA" id="ARBA00004127"/>
    </source>
</evidence>
<dbReference type="PANTHER" id="PTHR21324">
    <property type="entry name" value="FASTING-INDUCIBLE INTEGRAL MEMBRANE PROTEIN TM6P1-RELATED"/>
    <property type="match status" value="1"/>
</dbReference>
<dbReference type="AlphaFoldDB" id="C1G9I5"/>
<keyword evidence="10" id="KW-1185">Reference proteome</keyword>
<dbReference type="PANTHER" id="PTHR21324:SF2">
    <property type="entry name" value="EG:22E5.9 PROTEIN"/>
    <property type="match status" value="1"/>
</dbReference>
<dbReference type="VEuPathDB" id="FungiDB:PADG_03921"/>
<evidence type="ECO:0000259" key="8">
    <source>
        <dbReference type="Pfam" id="PF10277"/>
    </source>
</evidence>
<dbReference type="RefSeq" id="XP_010759239.1">
    <property type="nucleotide sequence ID" value="XM_010760937.1"/>
</dbReference>
<keyword evidence="7" id="KW-0732">Signal</keyword>
<dbReference type="OrthoDB" id="10032492at2759"/>
<dbReference type="Pfam" id="PF10277">
    <property type="entry name" value="Frag1"/>
    <property type="match status" value="1"/>
</dbReference>
<dbReference type="HOGENOM" id="CLU_050573_0_0_1"/>
<dbReference type="EMBL" id="KN275960">
    <property type="protein sequence ID" value="EEH47837.2"/>
    <property type="molecule type" value="Genomic_DNA"/>
</dbReference>